<dbReference type="Proteomes" id="UP000001542">
    <property type="component" value="Unassembled WGS sequence"/>
</dbReference>
<dbReference type="EMBL" id="DS114423">
    <property type="protein sequence ID" value="EAX87614.1"/>
    <property type="molecule type" value="Genomic_DNA"/>
</dbReference>
<dbReference type="RefSeq" id="XP_001300544.1">
    <property type="nucleotide sequence ID" value="XM_001300543.1"/>
</dbReference>
<reference evidence="1" key="2">
    <citation type="journal article" date="2007" name="Science">
        <title>Draft genome sequence of the sexually transmitted pathogen Trichomonas vaginalis.</title>
        <authorList>
            <person name="Carlton J.M."/>
            <person name="Hirt R.P."/>
            <person name="Silva J.C."/>
            <person name="Delcher A.L."/>
            <person name="Schatz M."/>
            <person name="Zhao Q."/>
            <person name="Wortman J.R."/>
            <person name="Bidwell S.L."/>
            <person name="Alsmark U.C.M."/>
            <person name="Besteiro S."/>
            <person name="Sicheritz-Ponten T."/>
            <person name="Noel C.J."/>
            <person name="Dacks J.B."/>
            <person name="Foster P.G."/>
            <person name="Simillion C."/>
            <person name="Van de Peer Y."/>
            <person name="Miranda-Saavedra D."/>
            <person name="Barton G.J."/>
            <person name="Westrop G.D."/>
            <person name="Mueller S."/>
            <person name="Dessi D."/>
            <person name="Fiori P.L."/>
            <person name="Ren Q."/>
            <person name="Paulsen I."/>
            <person name="Zhang H."/>
            <person name="Bastida-Corcuera F.D."/>
            <person name="Simoes-Barbosa A."/>
            <person name="Brown M.T."/>
            <person name="Hayes R.D."/>
            <person name="Mukherjee M."/>
            <person name="Okumura C.Y."/>
            <person name="Schneider R."/>
            <person name="Smith A.J."/>
            <person name="Vanacova S."/>
            <person name="Villalvazo M."/>
            <person name="Haas B.J."/>
            <person name="Pertea M."/>
            <person name="Feldblyum T.V."/>
            <person name="Utterback T.R."/>
            <person name="Shu C.L."/>
            <person name="Osoegawa K."/>
            <person name="de Jong P.J."/>
            <person name="Hrdy I."/>
            <person name="Horvathova L."/>
            <person name="Zubacova Z."/>
            <person name="Dolezal P."/>
            <person name="Malik S.B."/>
            <person name="Logsdon J.M. Jr."/>
            <person name="Henze K."/>
            <person name="Gupta A."/>
            <person name="Wang C.C."/>
            <person name="Dunne R.L."/>
            <person name="Upcroft J.A."/>
            <person name="Upcroft P."/>
            <person name="White O."/>
            <person name="Salzberg S.L."/>
            <person name="Tang P."/>
            <person name="Chiu C.-H."/>
            <person name="Lee Y.-S."/>
            <person name="Embley T.M."/>
            <person name="Coombs G.H."/>
            <person name="Mottram J.C."/>
            <person name="Tachezy J."/>
            <person name="Fraser-Liggett C.M."/>
            <person name="Johnson P.J."/>
        </authorList>
    </citation>
    <scope>NUCLEOTIDE SEQUENCE [LARGE SCALE GENOMIC DNA]</scope>
    <source>
        <strain evidence="1">G3</strain>
    </source>
</reference>
<dbReference type="AlphaFoldDB" id="A2G5F5"/>
<dbReference type="SUPFAM" id="SSF52540">
    <property type="entry name" value="P-loop containing nucleoside triphosphate hydrolases"/>
    <property type="match status" value="1"/>
</dbReference>
<dbReference type="InParanoid" id="A2G5F5"/>
<dbReference type="InterPro" id="IPR027417">
    <property type="entry name" value="P-loop_NTPase"/>
</dbReference>
<keyword evidence="1" id="KW-0547">Nucleotide-binding</keyword>
<sequence length="561" mass="63782">MSGTLPTWMVERLWKTYPTLFNSVLSIEGDNNESINKEIFLPEMPTVEYYPFIKEMIISLLDERTNGYKHLSEHFDENHPKRAIIFMDTVAHAEELYIYLSYYINQKAFTDKFVHPKIRFATPKKTLFKNLHNLKLQIKAKNGEDLSKMVEKMEKLGIYIHHAQLKGEISNPNGWKDVIEYQISSCNPNADFVAIICTSTLSVGINLAPSQIAFLAPNSLWTIEQAKQMVGRVGRDPKDKSISLAMIVDSPLYSAPCMTSLTVPNSWFIPRLISAIDFNIGIDVRGFFVPRTAAPIEFSDIPGNGLIDLAQEIGLVDGLKLNNLARAALCLCKYDSKSLPSTYSFLSYFQQTSAFQNEENEDKWIVVLLWAMLISKFPNKWEKLDCNELIPCVFSSNDLKYSKIIVKQYGETHSKYPGDLTIPSDSNFKKVISYFNTIILSIGLSASIYTTVASENEKSDSIIDLMMIIMTLSDFINGILEDINALFHACNITGTNIHLVVKSIESASNFLTKCRNFGMMEGIEFPILNMNLDEDIMEKIKKFSSNYDPYHQYRDFSLVLQ</sequence>
<evidence type="ECO:0000313" key="1">
    <source>
        <dbReference type="EMBL" id="EAX87614.1"/>
    </source>
</evidence>
<organism evidence="1 2">
    <name type="scientific">Trichomonas vaginalis (strain ATCC PRA-98 / G3)</name>
    <dbReference type="NCBI Taxonomy" id="412133"/>
    <lineage>
        <taxon>Eukaryota</taxon>
        <taxon>Metamonada</taxon>
        <taxon>Parabasalia</taxon>
        <taxon>Trichomonadida</taxon>
        <taxon>Trichomonadidae</taxon>
        <taxon>Trichomonas</taxon>
    </lineage>
</organism>
<dbReference type="Gene3D" id="3.40.50.300">
    <property type="entry name" value="P-loop containing nucleotide triphosphate hydrolases"/>
    <property type="match status" value="1"/>
</dbReference>
<dbReference type="GO" id="GO:0004386">
    <property type="term" value="F:helicase activity"/>
    <property type="evidence" value="ECO:0007669"/>
    <property type="project" value="UniProtKB-KW"/>
</dbReference>
<keyword evidence="2" id="KW-1185">Reference proteome</keyword>
<dbReference type="KEGG" id="tva:4745262"/>
<keyword evidence="1" id="KW-0378">Hydrolase</keyword>
<evidence type="ECO:0000313" key="2">
    <source>
        <dbReference type="Proteomes" id="UP000001542"/>
    </source>
</evidence>
<accession>A2G5F5</accession>
<dbReference type="VEuPathDB" id="TrichDB:TVAGG3_0796630"/>
<proteinExistence type="predicted"/>
<keyword evidence="1" id="KW-0067">ATP-binding</keyword>
<reference evidence="1" key="1">
    <citation type="submission" date="2006-10" db="EMBL/GenBank/DDBJ databases">
        <authorList>
            <person name="Amadeo P."/>
            <person name="Zhao Q."/>
            <person name="Wortman J."/>
            <person name="Fraser-Liggett C."/>
            <person name="Carlton J."/>
        </authorList>
    </citation>
    <scope>NUCLEOTIDE SEQUENCE</scope>
    <source>
        <strain evidence="1">G3</strain>
    </source>
</reference>
<name>A2G5F5_TRIV3</name>
<dbReference type="VEuPathDB" id="TrichDB:TVAG_263520"/>
<protein>
    <submittedName>
        <fullName evidence="1">Helicase conserved C-terminal domain containing protein</fullName>
    </submittedName>
</protein>
<keyword evidence="1" id="KW-0347">Helicase</keyword>
<gene>
    <name evidence="1" type="ORF">TVAG_263520</name>
</gene>